<dbReference type="AlphaFoldDB" id="A0A9N8W2P9"/>
<dbReference type="PANTHER" id="PTHR10492:SF57">
    <property type="entry name" value="ATP-DEPENDENT DNA HELICASE"/>
    <property type="match status" value="1"/>
</dbReference>
<feature type="non-terminal residue" evidence="1">
    <location>
        <position position="1"/>
    </location>
</feature>
<name>A0A9N8W2P9_9GLOM</name>
<protein>
    <submittedName>
        <fullName evidence="1">10926_t:CDS:1</fullName>
    </submittedName>
</protein>
<evidence type="ECO:0000313" key="1">
    <source>
        <dbReference type="EMBL" id="CAG8468839.1"/>
    </source>
</evidence>
<evidence type="ECO:0000313" key="2">
    <source>
        <dbReference type="Proteomes" id="UP000789342"/>
    </source>
</evidence>
<proteinExistence type="predicted"/>
<dbReference type="OrthoDB" id="2437471at2759"/>
<dbReference type="PANTHER" id="PTHR10492">
    <property type="match status" value="1"/>
</dbReference>
<comment type="caution">
    <text evidence="1">The sequence shown here is derived from an EMBL/GenBank/DDBJ whole genome shotgun (WGS) entry which is preliminary data.</text>
</comment>
<gene>
    <name evidence="1" type="ORF">AMORRO_LOCUS1758</name>
</gene>
<dbReference type="EMBL" id="CAJVPV010000676">
    <property type="protein sequence ID" value="CAG8468839.1"/>
    <property type="molecule type" value="Genomic_DNA"/>
</dbReference>
<accession>A0A9N8W2P9</accession>
<reference evidence="1" key="1">
    <citation type="submission" date="2021-06" db="EMBL/GenBank/DDBJ databases">
        <authorList>
            <person name="Kallberg Y."/>
            <person name="Tangrot J."/>
            <person name="Rosling A."/>
        </authorList>
    </citation>
    <scope>NUCLEOTIDE SEQUENCE</scope>
    <source>
        <strain evidence="1">CL551</strain>
    </source>
</reference>
<organism evidence="1 2">
    <name type="scientific">Acaulospora morrowiae</name>
    <dbReference type="NCBI Taxonomy" id="94023"/>
    <lineage>
        <taxon>Eukaryota</taxon>
        <taxon>Fungi</taxon>
        <taxon>Fungi incertae sedis</taxon>
        <taxon>Mucoromycota</taxon>
        <taxon>Glomeromycotina</taxon>
        <taxon>Glomeromycetes</taxon>
        <taxon>Diversisporales</taxon>
        <taxon>Acaulosporaceae</taxon>
        <taxon>Acaulospora</taxon>
    </lineage>
</organism>
<keyword evidence="2" id="KW-1185">Reference proteome</keyword>
<sequence length="138" mass="16081">WFEANSEPAISNQARKYTYVQFPQNFVFNKCSKKWKLRICGNVIGHMYFVYPGVGECYYLRMLLNVVHGAQSFEHLRTINDIEHVTFKNVCQAMGLLQDDLELDQCLKEVSIIQTGQQLRHLFVTILINCHPTEPENL</sequence>
<dbReference type="Proteomes" id="UP000789342">
    <property type="component" value="Unassembled WGS sequence"/>
</dbReference>